<dbReference type="Proteomes" id="UP000309991">
    <property type="component" value="Segment"/>
</dbReference>
<name>A0A4Y5FGP0_9CAUD</name>
<protein>
    <submittedName>
        <fullName evidence="1">Uncharacterized protein</fullName>
    </submittedName>
</protein>
<sequence>MEENTGTQEILRVTINGNCSIFIPDNFEKFLATLKEYMNGAKFPYTTINLEGYADYHLTEKCEVTCRVTDCIKVAQFK</sequence>
<organism evidence="1 2">
    <name type="scientific">Lactobacillus phage 3-521</name>
    <dbReference type="NCBI Taxonomy" id="2510943"/>
    <lineage>
        <taxon>Viruses</taxon>
        <taxon>Duplodnaviria</taxon>
        <taxon>Heunggongvirae</taxon>
        <taxon>Uroviricota</taxon>
        <taxon>Caudoviricetes</taxon>
        <taxon>Herelleviridae</taxon>
        <taxon>Watanabevirus</taxon>
        <taxon>Watanabevirus wv3521</taxon>
    </lineage>
</organism>
<reference evidence="1 2" key="1">
    <citation type="submission" date="2019-02" db="EMBL/GenBank/DDBJ databases">
        <title>Isolation of virulent Lactobacillus brevis phages.</title>
        <authorList>
            <person name="Feyereisen M."/>
            <person name="Mahony J."/>
            <person name="O'Sullivan T."/>
            <person name="van Sinderen D."/>
        </authorList>
    </citation>
    <scope>NUCLEOTIDE SEQUENCE [LARGE SCALE GENOMIC DNA]</scope>
</reference>
<dbReference type="EMBL" id="MK504444">
    <property type="protein sequence ID" value="QBJ03667.1"/>
    <property type="molecule type" value="Genomic_DNA"/>
</dbReference>
<proteinExistence type="predicted"/>
<gene>
    <name evidence="1" type="ORF">UCC3521_0129</name>
</gene>
<accession>A0A4Y5FGP0</accession>
<evidence type="ECO:0000313" key="2">
    <source>
        <dbReference type="Proteomes" id="UP000309991"/>
    </source>
</evidence>
<keyword evidence="2" id="KW-1185">Reference proteome</keyword>
<evidence type="ECO:0000313" key="1">
    <source>
        <dbReference type="EMBL" id="QBJ03667.1"/>
    </source>
</evidence>